<dbReference type="InterPro" id="IPR036291">
    <property type="entry name" value="NAD(P)-bd_dom_sf"/>
</dbReference>
<reference evidence="3" key="1">
    <citation type="journal article" date="2020" name="Stud. Mycol.">
        <title>101 Dothideomycetes genomes: a test case for predicting lifestyles and emergence of pathogens.</title>
        <authorList>
            <person name="Haridas S."/>
            <person name="Albert R."/>
            <person name="Binder M."/>
            <person name="Bloem J."/>
            <person name="Labutti K."/>
            <person name="Salamov A."/>
            <person name="Andreopoulos B."/>
            <person name="Baker S."/>
            <person name="Barry K."/>
            <person name="Bills G."/>
            <person name="Bluhm B."/>
            <person name="Cannon C."/>
            <person name="Castanera R."/>
            <person name="Culley D."/>
            <person name="Daum C."/>
            <person name="Ezra D."/>
            <person name="Gonzalez J."/>
            <person name="Henrissat B."/>
            <person name="Kuo A."/>
            <person name="Liang C."/>
            <person name="Lipzen A."/>
            <person name="Lutzoni F."/>
            <person name="Magnuson J."/>
            <person name="Mondo S."/>
            <person name="Nolan M."/>
            <person name="Ohm R."/>
            <person name="Pangilinan J."/>
            <person name="Park H.-J."/>
            <person name="Ramirez L."/>
            <person name="Alfaro M."/>
            <person name="Sun H."/>
            <person name="Tritt A."/>
            <person name="Yoshinaga Y."/>
            <person name="Zwiers L.-H."/>
            <person name="Turgeon B."/>
            <person name="Goodwin S."/>
            <person name="Spatafora J."/>
            <person name="Crous P."/>
            <person name="Grigoriev I."/>
        </authorList>
    </citation>
    <scope>NUCLEOTIDE SEQUENCE</scope>
    <source>
        <strain evidence="3">CBS 269.34</strain>
    </source>
</reference>
<organism evidence="3 4">
    <name type="scientific">Lophium mytilinum</name>
    <dbReference type="NCBI Taxonomy" id="390894"/>
    <lineage>
        <taxon>Eukaryota</taxon>
        <taxon>Fungi</taxon>
        <taxon>Dikarya</taxon>
        <taxon>Ascomycota</taxon>
        <taxon>Pezizomycotina</taxon>
        <taxon>Dothideomycetes</taxon>
        <taxon>Pleosporomycetidae</taxon>
        <taxon>Mytilinidiales</taxon>
        <taxon>Mytilinidiaceae</taxon>
        <taxon>Lophium</taxon>
    </lineage>
</organism>
<evidence type="ECO:0000256" key="2">
    <source>
        <dbReference type="ARBA" id="ARBA00023002"/>
    </source>
</evidence>
<evidence type="ECO:0000256" key="1">
    <source>
        <dbReference type="ARBA" id="ARBA00006484"/>
    </source>
</evidence>
<accession>A0A6A6R0A8</accession>
<evidence type="ECO:0000313" key="3">
    <source>
        <dbReference type="EMBL" id="KAF2498151.1"/>
    </source>
</evidence>
<evidence type="ECO:0000313" key="4">
    <source>
        <dbReference type="Proteomes" id="UP000799750"/>
    </source>
</evidence>
<dbReference type="GO" id="GO:0016616">
    <property type="term" value="F:oxidoreductase activity, acting on the CH-OH group of donors, NAD or NADP as acceptor"/>
    <property type="evidence" value="ECO:0007669"/>
    <property type="project" value="TreeGrafter"/>
</dbReference>
<sequence length="96" mass="10057">MKTAKTALITGGASGMGLAVARALHSKGWNIALVDLDSTNGTKVVAELGLNSIFIETDVTDYASQVLAFEKTVARFLDIDFVFANAGIAGRGGFYD</sequence>
<keyword evidence="4" id="KW-1185">Reference proteome</keyword>
<protein>
    <submittedName>
        <fullName evidence="3">NAD(P)-binding protein</fullName>
    </submittedName>
</protein>
<dbReference type="GO" id="GO:0005737">
    <property type="term" value="C:cytoplasm"/>
    <property type="evidence" value="ECO:0007669"/>
    <property type="project" value="TreeGrafter"/>
</dbReference>
<dbReference type="Gene3D" id="3.40.50.720">
    <property type="entry name" value="NAD(P)-binding Rossmann-like Domain"/>
    <property type="match status" value="1"/>
</dbReference>
<dbReference type="InterPro" id="IPR002347">
    <property type="entry name" value="SDR_fam"/>
</dbReference>
<dbReference type="Pfam" id="PF00106">
    <property type="entry name" value="adh_short"/>
    <property type="match status" value="1"/>
</dbReference>
<dbReference type="PRINTS" id="PR00081">
    <property type="entry name" value="GDHRDH"/>
</dbReference>
<dbReference type="PANTHER" id="PTHR44229">
    <property type="entry name" value="15-HYDROXYPROSTAGLANDIN DEHYDROGENASE [NAD(+)]"/>
    <property type="match status" value="1"/>
</dbReference>
<dbReference type="OrthoDB" id="5371740at2759"/>
<name>A0A6A6R0A8_9PEZI</name>
<comment type="similarity">
    <text evidence="1">Belongs to the short-chain dehydrogenases/reductases (SDR) family.</text>
</comment>
<dbReference type="SUPFAM" id="SSF51735">
    <property type="entry name" value="NAD(P)-binding Rossmann-fold domains"/>
    <property type="match status" value="1"/>
</dbReference>
<proteinExistence type="inferred from homology"/>
<keyword evidence="2" id="KW-0560">Oxidoreductase</keyword>
<gene>
    <name evidence="3" type="ORF">BU16DRAFT_558226</name>
</gene>
<dbReference type="EMBL" id="MU004185">
    <property type="protein sequence ID" value="KAF2498151.1"/>
    <property type="molecule type" value="Genomic_DNA"/>
</dbReference>
<dbReference type="PANTHER" id="PTHR44229:SF4">
    <property type="entry name" value="15-HYDROXYPROSTAGLANDIN DEHYDROGENASE [NAD(+)]"/>
    <property type="match status" value="1"/>
</dbReference>
<dbReference type="Proteomes" id="UP000799750">
    <property type="component" value="Unassembled WGS sequence"/>
</dbReference>
<dbReference type="AlphaFoldDB" id="A0A6A6R0A8"/>